<dbReference type="EMBL" id="KN847520">
    <property type="protein sequence ID" value="KIV96239.1"/>
    <property type="molecule type" value="Genomic_DNA"/>
</dbReference>
<dbReference type="GeneID" id="27317974"/>
<dbReference type="OrthoDB" id="17458at2759"/>
<dbReference type="OMA" id="PAPRIHK"/>
<evidence type="ECO:0000313" key="9">
    <source>
        <dbReference type="Proteomes" id="UP000054302"/>
    </source>
</evidence>
<dbReference type="GO" id="GO:0016787">
    <property type="term" value="F:hydrolase activity"/>
    <property type="evidence" value="ECO:0007669"/>
    <property type="project" value="UniProtKB-KW"/>
</dbReference>
<evidence type="ECO:0000256" key="5">
    <source>
        <dbReference type="ARBA" id="ARBA00022833"/>
    </source>
</evidence>
<dbReference type="HOGENOM" id="CLU_048478_1_3_1"/>
<dbReference type="AlphaFoldDB" id="A0A0D1ZQH2"/>
<dbReference type="Pfam" id="PF00753">
    <property type="entry name" value="Lactamase_B"/>
    <property type="match status" value="1"/>
</dbReference>
<dbReference type="PANTHER" id="PTHR23131">
    <property type="entry name" value="ENDORIBONUCLEASE LACTB2"/>
    <property type="match status" value="1"/>
</dbReference>
<feature type="compositionally biased region" description="Polar residues" evidence="6">
    <location>
        <begin position="303"/>
        <end position="317"/>
    </location>
</feature>
<comment type="similarity">
    <text evidence="2">Belongs to the metallo-beta-lactamase superfamily. Glyoxalase II family.</text>
</comment>
<dbReference type="RefSeq" id="XP_016227813.1">
    <property type="nucleotide sequence ID" value="XM_016364164.1"/>
</dbReference>
<dbReference type="InterPro" id="IPR047921">
    <property type="entry name" value="LACTB2-like_MBL-fold"/>
</dbReference>
<dbReference type="PANTHER" id="PTHR23131:SF0">
    <property type="entry name" value="ENDORIBONUCLEASE LACTB2"/>
    <property type="match status" value="1"/>
</dbReference>
<keyword evidence="5" id="KW-0862">Zinc</keyword>
<evidence type="ECO:0000256" key="6">
    <source>
        <dbReference type="SAM" id="MobiDB-lite"/>
    </source>
</evidence>
<feature type="domain" description="Metallo-beta-lactamase" evidence="7">
    <location>
        <begin position="69"/>
        <end position="269"/>
    </location>
</feature>
<comment type="cofactor">
    <cofactor evidence="1">
        <name>Zn(2+)</name>
        <dbReference type="ChEBI" id="CHEBI:29105"/>
    </cofactor>
</comment>
<dbReference type="STRING" id="212818.A0A0D1ZQH2"/>
<dbReference type="InterPro" id="IPR036866">
    <property type="entry name" value="RibonucZ/Hydroxyglut_hydro"/>
</dbReference>
<organism evidence="8 9">
    <name type="scientific">Exophiala mesophila</name>
    <name type="common">Black yeast-like fungus</name>
    <dbReference type="NCBI Taxonomy" id="212818"/>
    <lineage>
        <taxon>Eukaryota</taxon>
        <taxon>Fungi</taxon>
        <taxon>Dikarya</taxon>
        <taxon>Ascomycota</taxon>
        <taxon>Pezizomycotina</taxon>
        <taxon>Eurotiomycetes</taxon>
        <taxon>Chaetothyriomycetidae</taxon>
        <taxon>Chaetothyriales</taxon>
        <taxon>Herpotrichiellaceae</taxon>
        <taxon>Exophiala</taxon>
    </lineage>
</organism>
<evidence type="ECO:0000313" key="8">
    <source>
        <dbReference type="EMBL" id="KIV96239.1"/>
    </source>
</evidence>
<dbReference type="GO" id="GO:0046872">
    <property type="term" value="F:metal ion binding"/>
    <property type="evidence" value="ECO:0007669"/>
    <property type="project" value="UniProtKB-KW"/>
</dbReference>
<dbReference type="InterPro" id="IPR001279">
    <property type="entry name" value="Metallo-B-lactamas"/>
</dbReference>
<name>A0A0D1ZQH2_EXOME</name>
<keyword evidence="4" id="KW-0378">Hydrolase</keyword>
<dbReference type="SMART" id="SM00849">
    <property type="entry name" value="Lactamase_B"/>
    <property type="match status" value="1"/>
</dbReference>
<evidence type="ECO:0000256" key="3">
    <source>
        <dbReference type="ARBA" id="ARBA00022723"/>
    </source>
</evidence>
<gene>
    <name evidence="8" type="ORF">PV10_00129</name>
</gene>
<protein>
    <recommendedName>
        <fullName evidence="7">Metallo-beta-lactamase domain-containing protein</fullName>
    </recommendedName>
</protein>
<dbReference type="Gene3D" id="1.10.10.10">
    <property type="entry name" value="Winged helix-like DNA-binding domain superfamily/Winged helix DNA-binding domain"/>
    <property type="match status" value="1"/>
</dbReference>
<evidence type="ECO:0000259" key="7">
    <source>
        <dbReference type="SMART" id="SM00849"/>
    </source>
</evidence>
<evidence type="ECO:0000256" key="1">
    <source>
        <dbReference type="ARBA" id="ARBA00001947"/>
    </source>
</evidence>
<reference evidence="8 9" key="1">
    <citation type="submission" date="2015-01" db="EMBL/GenBank/DDBJ databases">
        <title>The Genome Sequence of Exophiala mesophila CBS40295.</title>
        <authorList>
            <consortium name="The Broad Institute Genomics Platform"/>
            <person name="Cuomo C."/>
            <person name="de Hoog S."/>
            <person name="Gorbushina A."/>
            <person name="Stielow B."/>
            <person name="Teixiera M."/>
            <person name="Abouelleil A."/>
            <person name="Chapman S.B."/>
            <person name="Priest M."/>
            <person name="Young S.K."/>
            <person name="Wortman J."/>
            <person name="Nusbaum C."/>
            <person name="Birren B."/>
        </authorList>
    </citation>
    <scope>NUCLEOTIDE SEQUENCE [LARGE SCALE GENOMIC DNA]</scope>
    <source>
        <strain evidence="8 9">CBS 40295</strain>
    </source>
</reference>
<dbReference type="Proteomes" id="UP000054302">
    <property type="component" value="Unassembled WGS sequence"/>
</dbReference>
<feature type="region of interest" description="Disordered" evidence="6">
    <location>
        <begin position="303"/>
        <end position="333"/>
    </location>
</feature>
<dbReference type="Pfam" id="PF17778">
    <property type="entry name" value="WHD_BLACT"/>
    <property type="match status" value="1"/>
</dbReference>
<dbReference type="InterPro" id="IPR041516">
    <property type="entry name" value="LACTB2_WH"/>
</dbReference>
<dbReference type="VEuPathDB" id="FungiDB:PV10_00129"/>
<dbReference type="GO" id="GO:0044550">
    <property type="term" value="P:secondary metabolite biosynthetic process"/>
    <property type="evidence" value="ECO:0007669"/>
    <property type="project" value="UniProtKB-ARBA"/>
</dbReference>
<keyword evidence="3" id="KW-0479">Metal-binding</keyword>
<evidence type="ECO:0000256" key="4">
    <source>
        <dbReference type="ARBA" id="ARBA00022801"/>
    </source>
</evidence>
<sequence>MRFNCKALTFSQALNSFQHPKTISQLATGHYHRHKTMAQTLPKLADWEQISTNVIRVMGANPSKFTLQGTNTYILGSGPRRLLLDTAQGEKAWLDNITSALSSQAQSPVISTAILTHWHHDHIGGVKDLESRFPDVKVYKHLPNHDPDGLLDPSRVIDIQDGQVFKIEGTDSESDVEIQAIHSPGHAKDHMAFVITSSPDADEIGAIFTADNVLGHGTAVFEDLALYLDSLAVMKRKVQDQISAQQKSWTDGSPMANVDGIKKRAFPGHGAVIEDAVSKIDEYVSHRRMREVEALNVLKYGTTKSPESPFGNNPGNISSSSTSSKKTPRAAPDSLTIVGSSESEESDVDSQAAAIAGVAKEATPGKEWTSLEMVKVIYRHYPENLYQPAEYGLIMVLEKLKKDGKVVKTGEGKWRACEKATL</sequence>
<dbReference type="InterPro" id="IPR050662">
    <property type="entry name" value="Sec-metab_biosynth-thioest"/>
</dbReference>
<evidence type="ECO:0000256" key="2">
    <source>
        <dbReference type="ARBA" id="ARBA00006759"/>
    </source>
</evidence>
<dbReference type="InterPro" id="IPR036388">
    <property type="entry name" value="WH-like_DNA-bd_sf"/>
</dbReference>
<dbReference type="SUPFAM" id="SSF56281">
    <property type="entry name" value="Metallo-hydrolase/oxidoreductase"/>
    <property type="match status" value="1"/>
</dbReference>
<accession>A0A0D1ZQH2</accession>
<dbReference type="CDD" id="cd07722">
    <property type="entry name" value="LACTB2-like_MBL-fold"/>
    <property type="match status" value="1"/>
</dbReference>
<dbReference type="FunFam" id="3.60.15.10:FF:000041">
    <property type="entry name" value="Metallo-beta-lactamase domain protein"/>
    <property type="match status" value="1"/>
</dbReference>
<keyword evidence="9" id="KW-1185">Reference proteome</keyword>
<proteinExistence type="inferred from homology"/>
<dbReference type="Gene3D" id="3.60.15.10">
    <property type="entry name" value="Ribonuclease Z/Hydroxyacylglutathione hydrolase-like"/>
    <property type="match status" value="1"/>
</dbReference>